<organism evidence="2 3">
    <name type="scientific">Azospirillum palustre</name>
    <dbReference type="NCBI Taxonomy" id="2044885"/>
    <lineage>
        <taxon>Bacteria</taxon>
        <taxon>Pseudomonadati</taxon>
        <taxon>Pseudomonadota</taxon>
        <taxon>Alphaproteobacteria</taxon>
        <taxon>Rhodospirillales</taxon>
        <taxon>Azospirillaceae</taxon>
        <taxon>Azospirillum</taxon>
    </lineage>
</organism>
<dbReference type="NCBIfam" id="TIGR04474">
    <property type="entry name" value="tcm_partner"/>
    <property type="match status" value="1"/>
</dbReference>
<keyword evidence="3" id="KW-1185">Reference proteome</keyword>
<evidence type="ECO:0000259" key="1">
    <source>
        <dbReference type="Pfam" id="PF22560"/>
    </source>
</evidence>
<dbReference type="InterPro" id="IPR054339">
    <property type="entry name" value="GMT_wHTH"/>
</dbReference>
<dbReference type="InterPro" id="IPR031009">
    <property type="entry name" value="Tcm_partner"/>
</dbReference>
<proteinExistence type="predicted"/>
<comment type="caution">
    <text evidence="2">The sequence shown here is derived from an EMBL/GenBank/DDBJ whole genome shotgun (WGS) entry which is preliminary data.</text>
</comment>
<accession>A0A2B8BAZ1</accession>
<dbReference type="RefSeq" id="WP_098738631.1">
    <property type="nucleotide sequence ID" value="NZ_PDKW01000042.1"/>
</dbReference>
<dbReference type="EMBL" id="PDKW01000042">
    <property type="protein sequence ID" value="PGH55916.1"/>
    <property type="molecule type" value="Genomic_DNA"/>
</dbReference>
<dbReference type="OrthoDB" id="275124at2"/>
<protein>
    <recommendedName>
        <fullName evidence="1">GMT-like wHTH domain-containing protein</fullName>
    </recommendedName>
</protein>
<dbReference type="Pfam" id="PF22560">
    <property type="entry name" value="GMT-wHTH"/>
    <property type="match status" value="1"/>
</dbReference>
<evidence type="ECO:0000313" key="2">
    <source>
        <dbReference type="EMBL" id="PGH55916.1"/>
    </source>
</evidence>
<gene>
    <name evidence="2" type="ORF">CRT60_21950</name>
</gene>
<evidence type="ECO:0000313" key="3">
    <source>
        <dbReference type="Proteomes" id="UP000225379"/>
    </source>
</evidence>
<dbReference type="AlphaFoldDB" id="A0A2B8BAZ1"/>
<sequence>MAQKFFEERSDQSEVKARIVSKYFKVWAKIIAPSARTHHGKMAYIDLYAGPGRYKDGAASTPLMVLETAIADPQLRNLLVTVFNEGDKATADTLFEEIEKLKDIGLLKFKPTVHNQNVDESIADMLAKTKLVPSFSFVDPFGYKGLSQKIINGVIKDWGCDCVLFFNYNRINAGISNILVESHMEALFGPTRAAQLRASVQGQVPAKREALVIEAIAQSIKEMGGTYVLPFRFRSETGARLSHCLIFVSKHVLGYEIMKEIMATESSTEDQGIASFAYSPADAATPLLFSLARPLDGLADDLCQCFAGRTLKMVEIYRQHHVDTPYISRNYKEALRQLEGAGRIIARPAAVDRPMRKGQRTFGDDVSVTFL</sequence>
<name>A0A2B8BAZ1_9PROT</name>
<feature type="domain" description="GMT-like wHTH" evidence="1">
    <location>
        <begin position="278"/>
        <end position="349"/>
    </location>
</feature>
<reference evidence="3" key="1">
    <citation type="submission" date="2017-10" db="EMBL/GenBank/DDBJ databases">
        <authorList>
            <person name="Kravchenko I.K."/>
            <person name="Grouzdev D.S."/>
        </authorList>
    </citation>
    <scope>NUCLEOTIDE SEQUENCE [LARGE SCALE GENOMIC DNA]</scope>
    <source>
        <strain evidence="3">B2</strain>
    </source>
</reference>
<dbReference type="Proteomes" id="UP000225379">
    <property type="component" value="Unassembled WGS sequence"/>
</dbReference>